<comment type="caution">
    <text evidence="8">The sequence shown here is derived from an EMBL/GenBank/DDBJ whole genome shotgun (WGS) entry which is preliminary data.</text>
</comment>
<dbReference type="EC" id="2.1.1.182" evidence="8"/>
<comment type="similarity">
    <text evidence="6">Belongs to the class I-like SAM-binding methyltransferase superfamily. rRNA adenine N(6)-methyltransferase family.</text>
</comment>
<keyword evidence="3 6" id="KW-0808">Transferase</keyword>
<dbReference type="InterPro" id="IPR001737">
    <property type="entry name" value="KsgA/Erm"/>
</dbReference>
<keyword evidence="2 6" id="KW-0489">Methyltransferase</keyword>
<accession>A0A369KWM5</accession>
<feature type="binding site" evidence="6">
    <location>
        <position position="27"/>
    </location>
    <ligand>
        <name>S-adenosyl-L-methionine</name>
        <dbReference type="ChEBI" id="CHEBI:59789"/>
    </ligand>
</feature>
<feature type="binding site" evidence="6">
    <location>
        <position position="77"/>
    </location>
    <ligand>
        <name>S-adenosyl-L-methionine</name>
        <dbReference type="ChEBI" id="CHEBI:59789"/>
    </ligand>
</feature>
<evidence type="ECO:0000313" key="8">
    <source>
        <dbReference type="EMBL" id="RDB37227.1"/>
    </source>
</evidence>
<dbReference type="GO" id="GO:0052908">
    <property type="term" value="F:16S rRNA (adenine(1518)-N(6)/adenine(1519)-N(6))-dimethyltransferase activity"/>
    <property type="evidence" value="ECO:0007669"/>
    <property type="project" value="UniProtKB-EC"/>
</dbReference>
<feature type="binding site" evidence="6">
    <location>
        <position position="127"/>
    </location>
    <ligand>
        <name>S-adenosyl-L-methionine</name>
        <dbReference type="ChEBI" id="CHEBI:59789"/>
    </ligand>
</feature>
<dbReference type="AlphaFoldDB" id="A0A369KWM5"/>
<evidence type="ECO:0000259" key="7">
    <source>
        <dbReference type="SMART" id="SM00650"/>
    </source>
</evidence>
<evidence type="ECO:0000256" key="4">
    <source>
        <dbReference type="ARBA" id="ARBA00022691"/>
    </source>
</evidence>
<evidence type="ECO:0000256" key="3">
    <source>
        <dbReference type="ARBA" id="ARBA00022679"/>
    </source>
</evidence>
<dbReference type="PANTHER" id="PTHR11727">
    <property type="entry name" value="DIMETHYLADENOSINE TRANSFERASE"/>
    <property type="match status" value="1"/>
</dbReference>
<evidence type="ECO:0000313" key="9">
    <source>
        <dbReference type="Proteomes" id="UP000253934"/>
    </source>
</evidence>
<dbReference type="PANTHER" id="PTHR11727:SF7">
    <property type="entry name" value="DIMETHYLADENOSINE TRANSFERASE-RELATED"/>
    <property type="match status" value="1"/>
</dbReference>
<dbReference type="Gene3D" id="3.40.50.150">
    <property type="entry name" value="Vaccinia Virus protein VP39"/>
    <property type="match status" value="1"/>
</dbReference>
<name>A0A369KWM5_9BACT</name>
<sequence length="295" mass="33860">MKRKINNSPKNQAFHLHAKKTLGQNFLNDKDIIENIANSIFSLFKSNQKKYVHEIGPGSGALTQALLQKQISVLGLEKDQRAVQGLKETLELNYPNVFEVIQTDVLKWTPKMDTNLNENSECICIGNLPYYISSEILFWFSTHAKHYSHGIFMLQEEVADRLIAKPASKAYGRLTIRMQLFFEVKKLFKVPAHCFIPKPKVNSAIVQLTPKPFSFQSEKEDHAFGILTATLFSARRKMLRRALLQLLTNLENKYPGKTAEFWHLANSFQVTEETRPDAISPEAVLAFHKFFLKYN</sequence>
<dbReference type="Proteomes" id="UP000253934">
    <property type="component" value="Unassembled WGS sequence"/>
</dbReference>
<keyword evidence="4 6" id="KW-0949">S-adenosyl-L-methionine</keyword>
<dbReference type="InterPro" id="IPR020598">
    <property type="entry name" value="rRNA_Ade_methylase_Trfase_N"/>
</dbReference>
<keyword evidence="5 6" id="KW-0694">RNA-binding</keyword>
<keyword evidence="1" id="KW-0698">rRNA processing</keyword>
<reference evidence="8" key="1">
    <citation type="submission" date="2018-04" db="EMBL/GenBank/DDBJ databases">
        <title>Draft genome sequence of the Candidatus Spirobacillus cienkowskii, a pathogen of freshwater Daphnia species, reconstructed from hemolymph metagenomic reads.</title>
        <authorList>
            <person name="Bresciani L."/>
            <person name="Lemos L.N."/>
            <person name="Wale N."/>
            <person name="Lin J.Y."/>
            <person name="Fernandes G.R."/>
            <person name="Duffy M.A."/>
            <person name="Rodrigues J.M."/>
        </authorList>
    </citation>
    <scope>NUCLEOTIDE SEQUENCE [LARGE SCALE GENOMIC DNA]</scope>
    <source>
        <strain evidence="8">Binning01</strain>
    </source>
</reference>
<evidence type="ECO:0000256" key="5">
    <source>
        <dbReference type="ARBA" id="ARBA00022884"/>
    </source>
</evidence>
<feature type="domain" description="Ribosomal RNA adenine methylase transferase N-terminal" evidence="7">
    <location>
        <begin position="36"/>
        <end position="212"/>
    </location>
</feature>
<dbReference type="SUPFAM" id="SSF53335">
    <property type="entry name" value="S-adenosyl-L-methionine-dependent methyltransferases"/>
    <property type="match status" value="1"/>
</dbReference>
<dbReference type="InterPro" id="IPR029063">
    <property type="entry name" value="SAM-dependent_MTases_sf"/>
</dbReference>
<dbReference type="EMBL" id="QOVW01000004">
    <property type="protein sequence ID" value="RDB37227.1"/>
    <property type="molecule type" value="Genomic_DNA"/>
</dbReference>
<dbReference type="PROSITE" id="PS51689">
    <property type="entry name" value="SAM_RNA_A_N6_MT"/>
    <property type="match status" value="1"/>
</dbReference>
<dbReference type="GO" id="GO:0003723">
    <property type="term" value="F:RNA binding"/>
    <property type="evidence" value="ECO:0007669"/>
    <property type="project" value="UniProtKB-UniRule"/>
</dbReference>
<gene>
    <name evidence="8" type="primary">rsmA</name>
    <name evidence="8" type="ORF">DCC88_00945</name>
</gene>
<feature type="binding site" evidence="6">
    <location>
        <position position="104"/>
    </location>
    <ligand>
        <name>S-adenosyl-L-methionine</name>
        <dbReference type="ChEBI" id="CHEBI:59789"/>
    </ligand>
</feature>
<keyword evidence="9" id="KW-1185">Reference proteome</keyword>
<proteinExistence type="inferred from homology"/>
<dbReference type="InterPro" id="IPR011530">
    <property type="entry name" value="rRNA_adenine_dimethylase"/>
</dbReference>
<dbReference type="SMART" id="SM00650">
    <property type="entry name" value="rADc"/>
    <property type="match status" value="1"/>
</dbReference>
<dbReference type="NCBIfam" id="TIGR00755">
    <property type="entry name" value="ksgA"/>
    <property type="match status" value="1"/>
</dbReference>
<feature type="binding site" evidence="6">
    <location>
        <position position="56"/>
    </location>
    <ligand>
        <name>S-adenosyl-L-methionine</name>
        <dbReference type="ChEBI" id="CHEBI:59789"/>
    </ligand>
</feature>
<evidence type="ECO:0000256" key="1">
    <source>
        <dbReference type="ARBA" id="ARBA00022552"/>
    </source>
</evidence>
<evidence type="ECO:0000256" key="2">
    <source>
        <dbReference type="ARBA" id="ARBA00022603"/>
    </source>
</evidence>
<dbReference type="Pfam" id="PF00398">
    <property type="entry name" value="RrnaAD"/>
    <property type="match status" value="1"/>
</dbReference>
<dbReference type="CDD" id="cd02440">
    <property type="entry name" value="AdoMet_MTases"/>
    <property type="match status" value="1"/>
</dbReference>
<protein>
    <submittedName>
        <fullName evidence="8">Ribosomal RNA small subunit methyltransferase A</fullName>
        <ecNumber evidence="8">2.1.1.182</ecNumber>
    </submittedName>
</protein>
<feature type="binding site" evidence="6">
    <location>
        <position position="25"/>
    </location>
    <ligand>
        <name>S-adenosyl-L-methionine</name>
        <dbReference type="ChEBI" id="CHEBI:59789"/>
    </ligand>
</feature>
<organism evidence="8 9">
    <name type="scientific">Spirobacillus cienkowskii</name>
    <dbReference type="NCBI Taxonomy" id="495820"/>
    <lineage>
        <taxon>Bacteria</taxon>
        <taxon>Pseudomonadati</taxon>
        <taxon>Bdellovibrionota</taxon>
        <taxon>Oligoflexia</taxon>
        <taxon>Silvanigrellales</taxon>
        <taxon>Spirobacillus</taxon>
    </lineage>
</organism>
<evidence type="ECO:0000256" key="6">
    <source>
        <dbReference type="PROSITE-ProRule" id="PRU01026"/>
    </source>
</evidence>